<comment type="caution">
    <text evidence="2">The sequence shown here is derived from an EMBL/GenBank/DDBJ whole genome shotgun (WGS) entry which is preliminary data.</text>
</comment>
<dbReference type="Proteomes" id="UP001601197">
    <property type="component" value="Unassembled WGS sequence"/>
</dbReference>
<evidence type="ECO:0000256" key="1">
    <source>
        <dbReference type="SAM" id="MobiDB-lite"/>
    </source>
</evidence>
<keyword evidence="3" id="KW-1185">Reference proteome</keyword>
<sequence>MTDDDITKPPTTSAGTPDETGSGIPDAGTATVDEAVASVKAVSSQIYDFTGVPGTASKPGPGVKACSGKDPDKHFQVYHPWNFKPDSGTDNDVAMKNLREKLSTGGWVIKDSYRDNSPHKSLNLIADNDSRKMSVWIVAYSERATPSLGIEVASGCYRAPEGETIKHF</sequence>
<gene>
    <name evidence="2" type="ORF">ACFYNZ_05605</name>
</gene>
<dbReference type="EMBL" id="JBIAFJ010000002">
    <property type="protein sequence ID" value="MFE9168994.1"/>
    <property type="molecule type" value="Genomic_DNA"/>
</dbReference>
<name>A0ABW6KNM0_9ACTN</name>
<evidence type="ECO:0008006" key="4">
    <source>
        <dbReference type="Google" id="ProtNLM"/>
    </source>
</evidence>
<organism evidence="2 3">
    <name type="scientific">Streptomyces kebangsaanensis</name>
    <dbReference type="NCBI Taxonomy" id="864058"/>
    <lineage>
        <taxon>Bacteria</taxon>
        <taxon>Bacillati</taxon>
        <taxon>Actinomycetota</taxon>
        <taxon>Actinomycetes</taxon>
        <taxon>Kitasatosporales</taxon>
        <taxon>Streptomycetaceae</taxon>
        <taxon>Streptomyces</taxon>
    </lineage>
</organism>
<reference evidence="2 3" key="1">
    <citation type="submission" date="2024-10" db="EMBL/GenBank/DDBJ databases">
        <title>The Natural Products Discovery Center: Release of the First 8490 Sequenced Strains for Exploring Actinobacteria Biosynthetic Diversity.</title>
        <authorList>
            <person name="Kalkreuter E."/>
            <person name="Kautsar S.A."/>
            <person name="Yang D."/>
            <person name="Bader C.D."/>
            <person name="Teijaro C.N."/>
            <person name="Fluegel L."/>
            <person name="Davis C.M."/>
            <person name="Simpson J.R."/>
            <person name="Lauterbach L."/>
            <person name="Steele A.D."/>
            <person name="Gui C."/>
            <person name="Meng S."/>
            <person name="Li G."/>
            <person name="Viehrig K."/>
            <person name="Ye F."/>
            <person name="Su P."/>
            <person name="Kiefer A.F."/>
            <person name="Nichols A."/>
            <person name="Cepeda A.J."/>
            <person name="Yan W."/>
            <person name="Fan B."/>
            <person name="Jiang Y."/>
            <person name="Adhikari A."/>
            <person name="Zheng C.-J."/>
            <person name="Schuster L."/>
            <person name="Cowan T.M."/>
            <person name="Smanski M.J."/>
            <person name="Chevrette M.G."/>
            <person name="De Carvalho L.P.S."/>
            <person name="Shen B."/>
        </authorList>
    </citation>
    <scope>NUCLEOTIDE SEQUENCE [LARGE SCALE GENOMIC DNA]</scope>
    <source>
        <strain evidence="2 3">NPDC007147</strain>
    </source>
</reference>
<proteinExistence type="predicted"/>
<feature type="region of interest" description="Disordered" evidence="1">
    <location>
        <begin position="1"/>
        <end position="28"/>
    </location>
</feature>
<evidence type="ECO:0000313" key="3">
    <source>
        <dbReference type="Proteomes" id="UP001601197"/>
    </source>
</evidence>
<dbReference type="RefSeq" id="WP_388343641.1">
    <property type="nucleotide sequence ID" value="NZ_JBIAFJ010000002.1"/>
</dbReference>
<accession>A0ABW6KNM0</accession>
<protein>
    <recommendedName>
        <fullName evidence="4">DUF3558 domain-containing protein</fullName>
    </recommendedName>
</protein>
<evidence type="ECO:0000313" key="2">
    <source>
        <dbReference type="EMBL" id="MFE9168994.1"/>
    </source>
</evidence>